<dbReference type="PhylomeDB" id="B6QB10"/>
<evidence type="ECO:0000313" key="3">
    <source>
        <dbReference type="EMBL" id="EEA25351.1"/>
    </source>
</evidence>
<dbReference type="InterPro" id="IPR040079">
    <property type="entry name" value="Glutathione_S-Trfase"/>
</dbReference>
<dbReference type="AlphaFoldDB" id="B6QB10"/>
<dbReference type="SUPFAM" id="SSF47616">
    <property type="entry name" value="GST C-terminal domain-like"/>
    <property type="match status" value="1"/>
</dbReference>
<organism evidence="3 4">
    <name type="scientific">Talaromyces marneffei (strain ATCC 18224 / CBS 334.59 / QM 7333)</name>
    <name type="common">Penicillium marneffei</name>
    <dbReference type="NCBI Taxonomy" id="441960"/>
    <lineage>
        <taxon>Eukaryota</taxon>
        <taxon>Fungi</taxon>
        <taxon>Dikarya</taxon>
        <taxon>Ascomycota</taxon>
        <taxon>Pezizomycotina</taxon>
        <taxon>Eurotiomycetes</taxon>
        <taxon>Eurotiomycetidae</taxon>
        <taxon>Eurotiales</taxon>
        <taxon>Trichocomaceae</taxon>
        <taxon>Talaromyces</taxon>
        <taxon>Talaromyces sect. Talaromyces</taxon>
    </lineage>
</organism>
<evidence type="ECO:0000259" key="2">
    <source>
        <dbReference type="PROSITE" id="PS50405"/>
    </source>
</evidence>
<dbReference type="Pfam" id="PF00043">
    <property type="entry name" value="GST_C"/>
    <property type="match status" value="1"/>
</dbReference>
<dbReference type="GO" id="GO:0016740">
    <property type="term" value="F:transferase activity"/>
    <property type="evidence" value="ECO:0007669"/>
    <property type="project" value="UniProtKB-KW"/>
</dbReference>
<keyword evidence="4" id="KW-1185">Reference proteome</keyword>
<dbReference type="STRING" id="441960.B6QB10"/>
<dbReference type="InterPro" id="IPR004046">
    <property type="entry name" value="GST_C"/>
</dbReference>
<dbReference type="Proteomes" id="UP000001294">
    <property type="component" value="Unassembled WGS sequence"/>
</dbReference>
<feature type="domain" description="GST C-terminal" evidence="2">
    <location>
        <begin position="85"/>
        <end position="229"/>
    </location>
</feature>
<dbReference type="Gene3D" id="1.20.1050.130">
    <property type="match status" value="1"/>
</dbReference>
<dbReference type="PROSITE" id="PS50405">
    <property type="entry name" value="GST_CTER"/>
    <property type="match status" value="1"/>
</dbReference>
<evidence type="ECO:0000256" key="1">
    <source>
        <dbReference type="SAM" id="MobiDB-lite"/>
    </source>
</evidence>
<gene>
    <name evidence="3" type="ORF">PMAA_064630</name>
</gene>
<feature type="region of interest" description="Disordered" evidence="1">
    <location>
        <begin position="1"/>
        <end position="29"/>
    </location>
</feature>
<accession>B6QB10</accession>
<dbReference type="InterPro" id="IPR036282">
    <property type="entry name" value="Glutathione-S-Trfase_C_sf"/>
</dbReference>
<dbReference type="SFLD" id="SFLDS00019">
    <property type="entry name" value="Glutathione_Transferase_(cytos"/>
    <property type="match status" value="1"/>
</dbReference>
<name>B6QB10_TALMQ</name>
<feature type="compositionally biased region" description="Polar residues" evidence="1">
    <location>
        <begin position="7"/>
        <end position="29"/>
    </location>
</feature>
<dbReference type="OrthoDB" id="422574at2759"/>
<evidence type="ECO:0000313" key="4">
    <source>
        <dbReference type="Proteomes" id="UP000001294"/>
    </source>
</evidence>
<dbReference type="PANTHER" id="PTHR44051:SF8">
    <property type="entry name" value="GLUTATHIONE S-TRANSFERASE GSTA"/>
    <property type="match status" value="1"/>
</dbReference>
<reference evidence="4" key="1">
    <citation type="journal article" date="2015" name="Genome Announc.">
        <title>Genome sequence of the AIDS-associated pathogen Penicillium marneffei (ATCC18224) and its near taxonomic relative Talaromyces stipitatus (ATCC10500).</title>
        <authorList>
            <person name="Nierman W.C."/>
            <person name="Fedorova-Abrams N.D."/>
            <person name="Andrianopoulos A."/>
        </authorList>
    </citation>
    <scope>NUCLEOTIDE SEQUENCE [LARGE SCALE GENOMIC DNA]</scope>
    <source>
        <strain evidence="4">ATCC 18224 / CBS 334.59 / QM 7333</strain>
    </source>
</reference>
<dbReference type="PANTHER" id="PTHR44051">
    <property type="entry name" value="GLUTATHIONE S-TRANSFERASE-RELATED"/>
    <property type="match status" value="1"/>
</dbReference>
<dbReference type="VEuPathDB" id="FungiDB:PMAA_064630"/>
<proteinExistence type="predicted"/>
<keyword evidence="3" id="KW-0808">Transferase</keyword>
<dbReference type="InterPro" id="IPR010987">
    <property type="entry name" value="Glutathione-S-Trfase_C-like"/>
</dbReference>
<sequence length="229" mass="25800">MEPRLPLSSTSLSKFPRPSSKSLYSPTPQTNECDCRLTYRHHEIRSNPTSPLDKDTYHAISPKGHFPVVTDIHPNGFKVSLDQTGAIAQYLVNEYDQEDHTISFPRRSAEDIEAMNWFFFGATRVASSHDEAVHYKKDAPENTYSVDRFRSRTTGLFFALEQRLKETGDYLVGHKFSIADIAQVPFVVAAEEAGISIEIFPALTAWYNRIMSRPGVRKGLLVAGIEFSA</sequence>
<protein>
    <submittedName>
        <fullName evidence="3">Glutathione-S-transferase theta, GST, putative</fullName>
    </submittedName>
</protein>
<dbReference type="EMBL" id="DS995900">
    <property type="protein sequence ID" value="EEA25351.1"/>
    <property type="molecule type" value="Genomic_DNA"/>
</dbReference>